<dbReference type="KEGG" id="bbig:BBBOND_0200190"/>
<dbReference type="Gene3D" id="3.30.40.10">
    <property type="entry name" value="Zinc/RING finger domain, C3HC4 (zinc finger)"/>
    <property type="match status" value="1"/>
</dbReference>
<organism evidence="7 8">
    <name type="scientific">Babesia bigemina</name>
    <dbReference type="NCBI Taxonomy" id="5866"/>
    <lineage>
        <taxon>Eukaryota</taxon>
        <taxon>Sar</taxon>
        <taxon>Alveolata</taxon>
        <taxon>Apicomplexa</taxon>
        <taxon>Aconoidasida</taxon>
        <taxon>Piroplasmida</taxon>
        <taxon>Babesiidae</taxon>
        <taxon>Babesia</taxon>
    </lineage>
</organism>
<dbReference type="GO" id="GO:0008270">
    <property type="term" value="F:zinc ion binding"/>
    <property type="evidence" value="ECO:0007669"/>
    <property type="project" value="UniProtKB-KW"/>
</dbReference>
<reference evidence="8" key="1">
    <citation type="submission" date="2014-06" db="EMBL/GenBank/DDBJ databases">
        <authorList>
            <person name="Aslett M."/>
            <person name="De Silva N."/>
        </authorList>
    </citation>
    <scope>NUCLEOTIDE SEQUENCE [LARGE SCALE GENOMIC DNA]</scope>
    <source>
        <strain evidence="8">Bond</strain>
    </source>
</reference>
<keyword evidence="3" id="KW-0862">Zinc</keyword>
<evidence type="ECO:0000259" key="6">
    <source>
        <dbReference type="PROSITE" id="PS50089"/>
    </source>
</evidence>
<dbReference type="GO" id="GO:0045944">
    <property type="term" value="P:positive regulation of transcription by RNA polymerase II"/>
    <property type="evidence" value="ECO:0007669"/>
    <property type="project" value="TreeGrafter"/>
</dbReference>
<keyword evidence="2 4" id="KW-0863">Zinc-finger</keyword>
<keyword evidence="1" id="KW-0479">Metal-binding</keyword>
<evidence type="ECO:0000313" key="8">
    <source>
        <dbReference type="Proteomes" id="UP000033188"/>
    </source>
</evidence>
<dbReference type="VEuPathDB" id="PiroplasmaDB:BBBOND_0200190"/>
<dbReference type="InterPro" id="IPR001841">
    <property type="entry name" value="Znf_RING"/>
</dbReference>
<name>A0A061D490_BABBI</name>
<dbReference type="EMBL" id="LK391708">
    <property type="protein sequence ID" value="CDR94862.1"/>
    <property type="molecule type" value="Genomic_DNA"/>
</dbReference>
<dbReference type="Pfam" id="PF13920">
    <property type="entry name" value="zf-C3HC4_3"/>
    <property type="match status" value="1"/>
</dbReference>
<dbReference type="OrthoDB" id="6105938at2759"/>
<dbReference type="SUPFAM" id="SSF57850">
    <property type="entry name" value="RING/U-box"/>
    <property type="match status" value="1"/>
</dbReference>
<evidence type="ECO:0000256" key="1">
    <source>
        <dbReference type="ARBA" id="ARBA00022723"/>
    </source>
</evidence>
<dbReference type="PROSITE" id="PS00518">
    <property type="entry name" value="ZF_RING_1"/>
    <property type="match status" value="1"/>
</dbReference>
<dbReference type="PROSITE" id="PS50089">
    <property type="entry name" value="ZF_RING_2"/>
    <property type="match status" value="1"/>
</dbReference>
<evidence type="ECO:0000313" key="7">
    <source>
        <dbReference type="EMBL" id="CDR94862.1"/>
    </source>
</evidence>
<proteinExistence type="predicted"/>
<gene>
    <name evidence="7" type="ORF">BBBOND_0200190</name>
</gene>
<dbReference type="STRING" id="5866.A0A061D490"/>
<evidence type="ECO:0000256" key="3">
    <source>
        <dbReference type="ARBA" id="ARBA00022833"/>
    </source>
</evidence>
<keyword evidence="8" id="KW-1185">Reference proteome</keyword>
<evidence type="ECO:0000256" key="2">
    <source>
        <dbReference type="ARBA" id="ARBA00022771"/>
    </source>
</evidence>
<feature type="compositionally biased region" description="Polar residues" evidence="5">
    <location>
        <begin position="169"/>
        <end position="189"/>
    </location>
</feature>
<feature type="compositionally biased region" description="Polar residues" evidence="5">
    <location>
        <begin position="118"/>
        <end position="132"/>
    </location>
</feature>
<dbReference type="PANTHER" id="PTHR23041">
    <property type="entry name" value="RING FINGER DOMAIN-CONTAINING"/>
    <property type="match status" value="1"/>
</dbReference>
<feature type="domain" description="RING-type" evidence="6">
    <location>
        <begin position="258"/>
        <end position="308"/>
    </location>
</feature>
<dbReference type="AlphaFoldDB" id="A0A061D490"/>
<accession>A0A061D490</accession>
<dbReference type="InterPro" id="IPR017907">
    <property type="entry name" value="Znf_RING_CS"/>
</dbReference>
<feature type="region of interest" description="Disordered" evidence="5">
    <location>
        <begin position="19"/>
        <end position="54"/>
    </location>
</feature>
<dbReference type="Proteomes" id="UP000033188">
    <property type="component" value="Chromosome 2"/>
</dbReference>
<dbReference type="InterPro" id="IPR047134">
    <property type="entry name" value="RNF4"/>
</dbReference>
<feature type="region of interest" description="Disordered" evidence="5">
    <location>
        <begin position="111"/>
        <end position="196"/>
    </location>
</feature>
<dbReference type="SMART" id="SM00184">
    <property type="entry name" value="RING"/>
    <property type="match status" value="1"/>
</dbReference>
<sequence>MANWPDQDLTRQVGQLSDIHQDRDQSGENHASNSANRHIADGRNTGGTEVGGHASATQQVTATVDQGGSESDCEIIGVVPNRHGVVMNHRVVPTMRGSQIGQRPNGICATTAGPYQHPANQAHTSRPHNNQTSGGGGMDVLDPMVEARGAPPHARQTYNANGNRRDSQAHNNSNALLSRGSDNQVGPQTNAAQQNQNAQDDDLIVGPIFWGPPAATQYPRQYHANTKAVVSAYSFVENDTPNNDTNSILEDIEFLFRCPICYSTIARFKSGKMPNENDRIIYSTKCGHMYCFECMEGVRKRRECPICRKPIRDSKQYHVIYP</sequence>
<protein>
    <recommendedName>
        <fullName evidence="6">RING-type domain-containing protein</fullName>
    </recommendedName>
</protein>
<dbReference type="GeneID" id="24563403"/>
<evidence type="ECO:0000256" key="5">
    <source>
        <dbReference type="SAM" id="MobiDB-lite"/>
    </source>
</evidence>
<dbReference type="RefSeq" id="XP_012767048.1">
    <property type="nucleotide sequence ID" value="XM_012911594.1"/>
</dbReference>
<dbReference type="PANTHER" id="PTHR23041:SF78">
    <property type="entry name" value="E3 UBIQUITIN-PROTEIN LIGASE RNF4"/>
    <property type="match status" value="1"/>
</dbReference>
<dbReference type="InterPro" id="IPR013083">
    <property type="entry name" value="Znf_RING/FYVE/PHD"/>
</dbReference>
<evidence type="ECO:0000256" key="4">
    <source>
        <dbReference type="PROSITE-ProRule" id="PRU00175"/>
    </source>
</evidence>